<reference evidence="3 4" key="1">
    <citation type="submission" date="2014-03" db="EMBL/GenBank/DDBJ databases">
        <title>Draft genome of the hookworm Oesophagostomum dentatum.</title>
        <authorList>
            <person name="Mitreva M."/>
        </authorList>
    </citation>
    <scope>NUCLEOTIDE SEQUENCE [LARGE SCALE GENOMIC DNA]</scope>
    <source>
        <strain evidence="3 4">OD-Hann</strain>
    </source>
</reference>
<proteinExistence type="predicted"/>
<dbReference type="OrthoDB" id="414826at2759"/>
<feature type="compositionally biased region" description="Low complexity" evidence="1">
    <location>
        <begin position="57"/>
        <end position="78"/>
    </location>
</feature>
<dbReference type="SUPFAM" id="SSF55797">
    <property type="entry name" value="PR-1-like"/>
    <property type="match status" value="2"/>
</dbReference>
<dbReference type="EMBL" id="KN550754">
    <property type="protein sequence ID" value="KHJ93471.1"/>
    <property type="molecule type" value="Genomic_DNA"/>
</dbReference>
<dbReference type="InterPro" id="IPR035940">
    <property type="entry name" value="CAP_sf"/>
</dbReference>
<evidence type="ECO:0000313" key="4">
    <source>
        <dbReference type="Proteomes" id="UP000053660"/>
    </source>
</evidence>
<evidence type="ECO:0000313" key="3">
    <source>
        <dbReference type="EMBL" id="KHJ93471.1"/>
    </source>
</evidence>
<evidence type="ECO:0000256" key="1">
    <source>
        <dbReference type="SAM" id="MobiDB-lite"/>
    </source>
</evidence>
<keyword evidence="4" id="KW-1185">Reference proteome</keyword>
<feature type="region of interest" description="Disordered" evidence="1">
    <location>
        <begin position="1"/>
        <end position="101"/>
    </location>
</feature>
<dbReference type="Proteomes" id="UP000053660">
    <property type="component" value="Unassembled WGS sequence"/>
</dbReference>
<gene>
    <name evidence="3" type="ORF">OESDEN_06618</name>
</gene>
<sequence>MRQAETTGTGTAGTETTGTGTAGTETTGTGTAGTETTGTGTAGTETTGTGTAGTGTAGTETTGTGTAGTGTTEPATGTGATGETGGTGSTAPPGGDENTLCPWNDGITDNMRYKMLAKHNALRGDVAMGVVCYKNNGTACLRKANQMPQLTYSCELETRALCRAKLCDKIGAAPDDVCENYAAATSSTRGTDLAAIGTRNIQKWFSEVTALTTPIDQIQNLWYDHLGISSFAKNIQKWFSEITALTTPIDQIQNLWYDHLGISSFAKMCSDKTTKVGCAVVECGSQANVVCHYKTRDIDRGFKTLQLRSHMQQMRGW</sequence>
<evidence type="ECO:0000259" key="2">
    <source>
        <dbReference type="SMART" id="SM00198"/>
    </source>
</evidence>
<name>A0A0B1TBE1_OESDE</name>
<dbReference type="SMART" id="SM00198">
    <property type="entry name" value="SCP"/>
    <property type="match status" value="1"/>
</dbReference>
<dbReference type="CDD" id="cd05380">
    <property type="entry name" value="CAP_euk"/>
    <property type="match status" value="1"/>
</dbReference>
<dbReference type="AlphaFoldDB" id="A0A0B1TBE1"/>
<protein>
    <submittedName>
        <fullName evidence="3">SCP-like protein</fullName>
    </submittedName>
</protein>
<organism evidence="3 4">
    <name type="scientific">Oesophagostomum dentatum</name>
    <name type="common">Nodular worm</name>
    <dbReference type="NCBI Taxonomy" id="61180"/>
    <lineage>
        <taxon>Eukaryota</taxon>
        <taxon>Metazoa</taxon>
        <taxon>Ecdysozoa</taxon>
        <taxon>Nematoda</taxon>
        <taxon>Chromadorea</taxon>
        <taxon>Rhabditida</taxon>
        <taxon>Rhabditina</taxon>
        <taxon>Rhabditomorpha</taxon>
        <taxon>Strongyloidea</taxon>
        <taxon>Strongylidae</taxon>
        <taxon>Oesophagostomum</taxon>
    </lineage>
</organism>
<accession>A0A0B1TBE1</accession>
<dbReference type="Gene3D" id="3.40.33.10">
    <property type="entry name" value="CAP"/>
    <property type="match status" value="1"/>
</dbReference>
<feature type="compositionally biased region" description="Gly residues" evidence="1">
    <location>
        <begin position="79"/>
        <end position="88"/>
    </location>
</feature>
<feature type="compositionally biased region" description="Low complexity" evidence="1">
    <location>
        <begin position="1"/>
        <end position="49"/>
    </location>
</feature>
<dbReference type="Pfam" id="PF00188">
    <property type="entry name" value="CAP"/>
    <property type="match status" value="1"/>
</dbReference>
<feature type="domain" description="SCP" evidence="2">
    <location>
        <begin position="110"/>
        <end position="299"/>
    </location>
</feature>
<dbReference type="InterPro" id="IPR014044">
    <property type="entry name" value="CAP_dom"/>
</dbReference>